<evidence type="ECO:0000256" key="9">
    <source>
        <dbReference type="SAM" id="MobiDB-lite"/>
    </source>
</evidence>
<feature type="region of interest" description="Disordered" evidence="9">
    <location>
        <begin position="138"/>
        <end position="160"/>
    </location>
</feature>
<dbReference type="SUPFAM" id="SSF101447">
    <property type="entry name" value="Formin homology 2 domain (FH2 domain)"/>
    <property type="match status" value="1"/>
</dbReference>
<gene>
    <name evidence="12" type="ORF">VitviT2T_001396</name>
</gene>
<dbReference type="NCBIfam" id="TIGR00614">
    <property type="entry name" value="recQ_fam"/>
    <property type="match status" value="1"/>
</dbReference>
<feature type="compositionally biased region" description="Basic residues" evidence="9">
    <location>
        <begin position="233"/>
        <end position="242"/>
    </location>
</feature>
<comment type="catalytic activity">
    <reaction evidence="7">
        <text>Couples ATP hydrolysis with the unwinding of duplex DNA by translocating in the 3'-5' direction.</text>
        <dbReference type="EC" id="5.6.2.4"/>
    </reaction>
</comment>
<proteinExistence type="inferred from homology"/>
<evidence type="ECO:0000256" key="1">
    <source>
        <dbReference type="ARBA" id="ARBA00005446"/>
    </source>
</evidence>
<dbReference type="SMART" id="SM00490">
    <property type="entry name" value="HELICc"/>
    <property type="match status" value="1"/>
</dbReference>
<comment type="similarity">
    <text evidence="1">Belongs to the helicase family. RecQ subfamily.</text>
</comment>
<evidence type="ECO:0000256" key="7">
    <source>
        <dbReference type="ARBA" id="ARBA00034617"/>
    </source>
</evidence>
<dbReference type="Proteomes" id="UP001227230">
    <property type="component" value="Chromosome 1"/>
</dbReference>
<dbReference type="InterPro" id="IPR014001">
    <property type="entry name" value="Helicase_ATP-bd"/>
</dbReference>
<dbReference type="EMBL" id="CP126648">
    <property type="protein sequence ID" value="WJZ81557.1"/>
    <property type="molecule type" value="Genomic_DNA"/>
</dbReference>
<evidence type="ECO:0000259" key="11">
    <source>
        <dbReference type="PROSITE" id="PS51194"/>
    </source>
</evidence>
<keyword evidence="13" id="KW-1185">Reference proteome</keyword>
<evidence type="ECO:0000313" key="13">
    <source>
        <dbReference type="Proteomes" id="UP001227230"/>
    </source>
</evidence>
<feature type="domain" description="Helicase C-terminal" evidence="11">
    <location>
        <begin position="503"/>
        <end position="656"/>
    </location>
</feature>
<evidence type="ECO:0000256" key="8">
    <source>
        <dbReference type="ARBA" id="ARBA00034808"/>
    </source>
</evidence>
<feature type="region of interest" description="Disordered" evidence="9">
    <location>
        <begin position="217"/>
        <end position="260"/>
    </location>
</feature>
<evidence type="ECO:0000256" key="6">
    <source>
        <dbReference type="ARBA" id="ARBA00023125"/>
    </source>
</evidence>
<keyword evidence="3" id="KW-0378">Hydrolase</keyword>
<dbReference type="Pfam" id="PF00270">
    <property type="entry name" value="DEAD"/>
    <property type="match status" value="1"/>
</dbReference>
<dbReference type="PROSITE" id="PS51194">
    <property type="entry name" value="HELICASE_CTER"/>
    <property type="match status" value="1"/>
</dbReference>
<keyword evidence="6" id="KW-0238">DNA-binding</keyword>
<dbReference type="EC" id="5.6.2.4" evidence="8"/>
<evidence type="ECO:0000256" key="5">
    <source>
        <dbReference type="ARBA" id="ARBA00022840"/>
    </source>
</evidence>
<dbReference type="CDD" id="cd18018">
    <property type="entry name" value="DEXHc_RecQ4-like"/>
    <property type="match status" value="1"/>
</dbReference>
<dbReference type="SUPFAM" id="SSF52540">
    <property type="entry name" value="P-loop containing nucleoside triphosphate hydrolases"/>
    <property type="match status" value="1"/>
</dbReference>
<protein>
    <recommendedName>
        <fullName evidence="8">DNA 3'-5' helicase</fullName>
        <ecNumber evidence="8">5.6.2.4</ecNumber>
    </recommendedName>
</protein>
<dbReference type="InterPro" id="IPR027417">
    <property type="entry name" value="P-loop_NTPase"/>
</dbReference>
<dbReference type="PANTHER" id="PTHR13710">
    <property type="entry name" value="DNA HELICASE RECQ FAMILY MEMBER"/>
    <property type="match status" value="1"/>
</dbReference>
<keyword evidence="4" id="KW-0347">Helicase</keyword>
<dbReference type="PANTHER" id="PTHR13710:SF108">
    <property type="entry name" value="ATP-DEPENDENT DNA HELICASE Q4"/>
    <property type="match status" value="1"/>
</dbReference>
<sequence length="941" mass="103402">METDSDSDSDASHVSATPPRDRSPPPPQQAPQPPPPPPPPPPPLSILLSSIKSRTKARPSSTAKPKPSSKSTKPCLNSNSNPNHNHNPNPDSIPPHHHPFSLPNLRFSGQNHPIYAVNSFETLPAGYFSKVASFSKLQKPCPKPDPVENEPSLASGLTPKQPHACEAVSTGSAVKFVKKHCNLIGSDVNPKPVKRPKCGSEGNFVRLNINGYGRKFTNKGKRKSYNASSGARRTFRRTKRKSKAEGGAEEDEDGLVLETPTMEKQGRVKFDGELIEAAALEVQNEASDEKLVKLLGLTHGYDSFRDGQLEAIRMVLEGKSTMLVLPTGAGKSLCYQLPALVLPGITLVVSPLVALMIDQLKQLPPMIPGGLLSSSQSAEETSETLRQLREGTIKVLFVSPERFLNAEFLSIVSAGPPISLVVVDEAHCVSEWSHNFRPSYMRLRASLLHAVLNAKCILAMTATATSRTLHAVMHALEIPAANLIQKAQLRDNLQLSVSLSKNRMKDLMMLIKSPPFIEVQSIIIYCKFQSETDSISKYLCDNNISAKSYHSGIPAKDRSRTQELFCSNKIRVVVATVAFGMGLNKSDVGAVIHFSLPESLEEYVQEIGRAGRDGNLSYCHLLFDDITYFKLRSLMHSDGVDEYAVNRFLSQVFSNGMGSPGKVHSIVKEAASRKFDMKEEVMLTILTHLELGEVQYLSLLPPLNVTCSLNFHKTTPALLADWDIVVAAILKKSETKQGHYVFDIPTVANSIGITTIDILNQLQNLKLKGEITYEMKDPAYCYTIVDVPGDLCCLAAHLTKWLSEVESCKVQKLDTMFNAAVSAVELCEKKCGCLGAQHTPCLQRKISDYFSGDGNGDIPNKMDQSSPFLRADIKVFLQSNSQVKFTPRAVARIMHGIASPAYPSATWSRTHFWGRYMQMDFQVVMKAAKAELMNFVGKDAL</sequence>
<evidence type="ECO:0000256" key="2">
    <source>
        <dbReference type="ARBA" id="ARBA00022741"/>
    </source>
</evidence>
<keyword evidence="2" id="KW-0547">Nucleotide-binding</keyword>
<dbReference type="InterPro" id="IPR004589">
    <property type="entry name" value="DNA_helicase_ATP-dep_RecQ"/>
</dbReference>
<dbReference type="Gene3D" id="3.40.50.300">
    <property type="entry name" value="P-loop containing nucleotide triphosphate hydrolases"/>
    <property type="match status" value="2"/>
</dbReference>
<feature type="domain" description="Helicase ATP-binding" evidence="10">
    <location>
        <begin position="312"/>
        <end position="482"/>
    </location>
</feature>
<reference evidence="12 13" key="1">
    <citation type="journal article" date="2023" name="Hortic Res">
        <title>The complete reference genome for grapevine (Vitis vinifera L.) genetics and breeding.</title>
        <authorList>
            <person name="Shi X."/>
            <person name="Cao S."/>
            <person name="Wang X."/>
            <person name="Huang S."/>
            <person name="Wang Y."/>
            <person name="Liu Z."/>
            <person name="Liu W."/>
            <person name="Leng X."/>
            <person name="Peng Y."/>
            <person name="Wang N."/>
            <person name="Wang Y."/>
            <person name="Ma Z."/>
            <person name="Xu X."/>
            <person name="Zhang F."/>
            <person name="Xue H."/>
            <person name="Zhong H."/>
            <person name="Wang Y."/>
            <person name="Zhang K."/>
            <person name="Velt A."/>
            <person name="Avia K."/>
            <person name="Holtgrawe D."/>
            <person name="Grimplet J."/>
            <person name="Matus J.T."/>
            <person name="Ware D."/>
            <person name="Wu X."/>
            <person name="Wang H."/>
            <person name="Liu C."/>
            <person name="Fang Y."/>
            <person name="Rustenholz C."/>
            <person name="Cheng Z."/>
            <person name="Xiao H."/>
            <person name="Zhou Y."/>
        </authorList>
    </citation>
    <scope>NUCLEOTIDE SEQUENCE [LARGE SCALE GENOMIC DNA]</scope>
    <source>
        <strain evidence="13">cv. Pinot noir / PN40024</strain>
        <tissue evidence="12">Leaf</tissue>
    </source>
</reference>
<evidence type="ECO:0000259" key="10">
    <source>
        <dbReference type="PROSITE" id="PS51192"/>
    </source>
</evidence>
<feature type="compositionally biased region" description="Low complexity" evidence="9">
    <location>
        <begin position="58"/>
        <end position="90"/>
    </location>
</feature>
<dbReference type="PROSITE" id="PS51192">
    <property type="entry name" value="HELICASE_ATP_BIND_1"/>
    <property type="match status" value="1"/>
</dbReference>
<dbReference type="InterPro" id="IPR001650">
    <property type="entry name" value="Helicase_C-like"/>
</dbReference>
<evidence type="ECO:0000256" key="3">
    <source>
        <dbReference type="ARBA" id="ARBA00022801"/>
    </source>
</evidence>
<organism evidence="12 13">
    <name type="scientific">Vitis vinifera</name>
    <name type="common">Grape</name>
    <dbReference type="NCBI Taxonomy" id="29760"/>
    <lineage>
        <taxon>Eukaryota</taxon>
        <taxon>Viridiplantae</taxon>
        <taxon>Streptophyta</taxon>
        <taxon>Embryophyta</taxon>
        <taxon>Tracheophyta</taxon>
        <taxon>Spermatophyta</taxon>
        <taxon>Magnoliopsida</taxon>
        <taxon>eudicotyledons</taxon>
        <taxon>Gunneridae</taxon>
        <taxon>Pentapetalae</taxon>
        <taxon>rosids</taxon>
        <taxon>Vitales</taxon>
        <taxon>Vitaceae</taxon>
        <taxon>Viteae</taxon>
        <taxon>Vitis</taxon>
    </lineage>
</organism>
<keyword evidence="5" id="KW-0067">ATP-binding</keyword>
<dbReference type="InterPro" id="IPR002464">
    <property type="entry name" value="DNA/RNA_helicase_DEAH_CS"/>
</dbReference>
<accession>A0ABY9BG87</accession>
<feature type="compositionally biased region" description="Pro residues" evidence="9">
    <location>
        <begin position="24"/>
        <end position="44"/>
    </location>
</feature>
<dbReference type="PROSITE" id="PS00690">
    <property type="entry name" value="DEAH_ATP_HELICASE"/>
    <property type="match status" value="1"/>
</dbReference>
<feature type="region of interest" description="Disordered" evidence="9">
    <location>
        <begin position="1"/>
        <end position="105"/>
    </location>
</feature>
<evidence type="ECO:0000313" key="12">
    <source>
        <dbReference type="EMBL" id="WJZ81557.1"/>
    </source>
</evidence>
<dbReference type="InterPro" id="IPR011545">
    <property type="entry name" value="DEAD/DEAH_box_helicase_dom"/>
</dbReference>
<name>A0ABY9BG87_VITVI</name>
<dbReference type="CDD" id="cd18794">
    <property type="entry name" value="SF2_C_RecQ"/>
    <property type="match status" value="1"/>
</dbReference>
<evidence type="ECO:0000256" key="4">
    <source>
        <dbReference type="ARBA" id="ARBA00022806"/>
    </source>
</evidence>
<dbReference type="SMART" id="SM00487">
    <property type="entry name" value="DEXDc"/>
    <property type="match status" value="1"/>
</dbReference>
<dbReference type="Pfam" id="PF00271">
    <property type="entry name" value="Helicase_C"/>
    <property type="match status" value="1"/>
</dbReference>